<name>A0A9J6C4R6_POLVA</name>
<feature type="signal peptide" evidence="1">
    <location>
        <begin position="1"/>
        <end position="17"/>
    </location>
</feature>
<accession>A0A9J6C4R6</accession>
<comment type="caution">
    <text evidence="2">The sequence shown here is derived from an EMBL/GenBank/DDBJ whole genome shotgun (WGS) entry which is preliminary data.</text>
</comment>
<reference evidence="2" key="1">
    <citation type="submission" date="2021-03" db="EMBL/GenBank/DDBJ databases">
        <title>Chromosome level genome of the anhydrobiotic midge Polypedilum vanderplanki.</title>
        <authorList>
            <person name="Yoshida Y."/>
            <person name="Kikawada T."/>
            <person name="Gusev O."/>
        </authorList>
    </citation>
    <scope>NUCLEOTIDE SEQUENCE</scope>
    <source>
        <strain evidence="2">NIAS01</strain>
        <tissue evidence="2">Whole body or cell culture</tissue>
    </source>
</reference>
<feature type="chain" id="PRO_5039943115" evidence="1">
    <location>
        <begin position="18"/>
        <end position="223"/>
    </location>
</feature>
<dbReference type="EMBL" id="JADBJN010000002">
    <property type="protein sequence ID" value="KAG5676558.1"/>
    <property type="molecule type" value="Genomic_DNA"/>
</dbReference>
<dbReference type="Proteomes" id="UP001107558">
    <property type="component" value="Chromosome 2"/>
</dbReference>
<evidence type="ECO:0000256" key="1">
    <source>
        <dbReference type="SAM" id="SignalP"/>
    </source>
</evidence>
<organism evidence="2 3">
    <name type="scientific">Polypedilum vanderplanki</name>
    <name type="common">Sleeping chironomid midge</name>
    <dbReference type="NCBI Taxonomy" id="319348"/>
    <lineage>
        <taxon>Eukaryota</taxon>
        <taxon>Metazoa</taxon>
        <taxon>Ecdysozoa</taxon>
        <taxon>Arthropoda</taxon>
        <taxon>Hexapoda</taxon>
        <taxon>Insecta</taxon>
        <taxon>Pterygota</taxon>
        <taxon>Neoptera</taxon>
        <taxon>Endopterygota</taxon>
        <taxon>Diptera</taxon>
        <taxon>Nematocera</taxon>
        <taxon>Chironomoidea</taxon>
        <taxon>Chironomidae</taxon>
        <taxon>Chironominae</taxon>
        <taxon>Polypedilum</taxon>
        <taxon>Polypedilum</taxon>
    </lineage>
</organism>
<gene>
    <name evidence="2" type="ORF">PVAND_006382</name>
</gene>
<proteinExistence type="predicted"/>
<keyword evidence="1" id="KW-0732">Signal</keyword>
<sequence length="223" mass="26191">MKFVCLILFIFINSTFALNFHLIVISYGKIYEHNYNEGNKMFLVKLPSTDCECIGIEYENNIGDHYKIITIPDMYGIKYDIDDNLFLNRRSTKKVLFSPVINDKYFLRMGFFINLSECETNVINKHSAVGCEMKATNENCESFYYELNTFTYFLHQMNVSIYYNGEYEMHIYCEICVIHLELHNRIVNTEMGLDYTVTEIFEKNVWSLNAPVVVPIQGELSEN</sequence>
<dbReference type="AlphaFoldDB" id="A0A9J6C4R6"/>
<protein>
    <submittedName>
        <fullName evidence="2">Uncharacterized protein</fullName>
    </submittedName>
</protein>
<evidence type="ECO:0000313" key="3">
    <source>
        <dbReference type="Proteomes" id="UP001107558"/>
    </source>
</evidence>
<keyword evidence="3" id="KW-1185">Reference proteome</keyword>
<evidence type="ECO:0000313" key="2">
    <source>
        <dbReference type="EMBL" id="KAG5676558.1"/>
    </source>
</evidence>